<protein>
    <submittedName>
        <fullName evidence="1">Uncharacterized protein</fullName>
    </submittedName>
</protein>
<proteinExistence type="predicted"/>
<reference evidence="1" key="1">
    <citation type="submission" date="2014-09" db="EMBL/GenBank/DDBJ databases">
        <authorList>
            <person name="Magalhaes I.L.F."/>
            <person name="Oliveira U."/>
            <person name="Santos F.R."/>
            <person name="Vidigal T.H.D.A."/>
            <person name="Brescovit A.D."/>
            <person name="Santos A.J."/>
        </authorList>
    </citation>
    <scope>NUCLEOTIDE SEQUENCE</scope>
    <source>
        <tissue evidence="1">Shoot tissue taken approximately 20 cm above the soil surface</tissue>
    </source>
</reference>
<organism evidence="1">
    <name type="scientific">Arundo donax</name>
    <name type="common">Giant reed</name>
    <name type="synonym">Donax arundinaceus</name>
    <dbReference type="NCBI Taxonomy" id="35708"/>
    <lineage>
        <taxon>Eukaryota</taxon>
        <taxon>Viridiplantae</taxon>
        <taxon>Streptophyta</taxon>
        <taxon>Embryophyta</taxon>
        <taxon>Tracheophyta</taxon>
        <taxon>Spermatophyta</taxon>
        <taxon>Magnoliopsida</taxon>
        <taxon>Liliopsida</taxon>
        <taxon>Poales</taxon>
        <taxon>Poaceae</taxon>
        <taxon>PACMAD clade</taxon>
        <taxon>Arundinoideae</taxon>
        <taxon>Arundineae</taxon>
        <taxon>Arundo</taxon>
    </lineage>
</organism>
<sequence length="34" mass="4281">MWQVQLRTYIFENLRMSNYVLTYRFFNFLAATDK</sequence>
<dbReference type="AlphaFoldDB" id="A0A0A9CHF7"/>
<name>A0A0A9CHF7_ARUDO</name>
<reference evidence="1" key="2">
    <citation type="journal article" date="2015" name="Data Brief">
        <title>Shoot transcriptome of the giant reed, Arundo donax.</title>
        <authorList>
            <person name="Barrero R.A."/>
            <person name="Guerrero F.D."/>
            <person name="Moolhuijzen P."/>
            <person name="Goolsby J.A."/>
            <person name="Tidwell J."/>
            <person name="Bellgard S.E."/>
            <person name="Bellgard M.I."/>
        </authorList>
    </citation>
    <scope>NUCLEOTIDE SEQUENCE</scope>
    <source>
        <tissue evidence="1">Shoot tissue taken approximately 20 cm above the soil surface</tissue>
    </source>
</reference>
<dbReference type="EMBL" id="GBRH01225075">
    <property type="protein sequence ID" value="JAD72820.1"/>
    <property type="molecule type" value="Transcribed_RNA"/>
</dbReference>
<accession>A0A0A9CHF7</accession>
<evidence type="ECO:0000313" key="1">
    <source>
        <dbReference type="EMBL" id="JAD72820.1"/>
    </source>
</evidence>